<evidence type="ECO:0000313" key="3">
    <source>
        <dbReference type="Proteomes" id="UP000183832"/>
    </source>
</evidence>
<dbReference type="AlphaFoldDB" id="A0A1J1J577"/>
<feature type="compositionally biased region" description="Basic and acidic residues" evidence="1">
    <location>
        <begin position="82"/>
        <end position="93"/>
    </location>
</feature>
<proteinExistence type="predicted"/>
<accession>A0A1J1J577</accession>
<organism evidence="2 3">
    <name type="scientific">Clunio marinus</name>
    <dbReference type="NCBI Taxonomy" id="568069"/>
    <lineage>
        <taxon>Eukaryota</taxon>
        <taxon>Metazoa</taxon>
        <taxon>Ecdysozoa</taxon>
        <taxon>Arthropoda</taxon>
        <taxon>Hexapoda</taxon>
        <taxon>Insecta</taxon>
        <taxon>Pterygota</taxon>
        <taxon>Neoptera</taxon>
        <taxon>Endopterygota</taxon>
        <taxon>Diptera</taxon>
        <taxon>Nematocera</taxon>
        <taxon>Chironomoidea</taxon>
        <taxon>Chironomidae</taxon>
        <taxon>Clunio</taxon>
    </lineage>
</organism>
<dbReference type="EMBL" id="CVRI01000072">
    <property type="protein sequence ID" value="CRL07543.1"/>
    <property type="molecule type" value="Genomic_DNA"/>
</dbReference>
<evidence type="ECO:0000256" key="1">
    <source>
        <dbReference type="SAM" id="MobiDB-lite"/>
    </source>
</evidence>
<feature type="region of interest" description="Disordered" evidence="1">
    <location>
        <begin position="82"/>
        <end position="128"/>
    </location>
</feature>
<reference evidence="2 3" key="1">
    <citation type="submission" date="2015-04" db="EMBL/GenBank/DDBJ databases">
        <authorList>
            <person name="Syromyatnikov M.Y."/>
            <person name="Popov V.N."/>
        </authorList>
    </citation>
    <scope>NUCLEOTIDE SEQUENCE [LARGE SCALE GENOMIC DNA]</scope>
</reference>
<keyword evidence="3" id="KW-1185">Reference proteome</keyword>
<gene>
    <name evidence="2" type="ORF">CLUMA_CG020508</name>
</gene>
<dbReference type="Proteomes" id="UP000183832">
    <property type="component" value="Unassembled WGS sequence"/>
</dbReference>
<protein>
    <submittedName>
        <fullName evidence="2">CLUMA_CG020508, isoform A</fullName>
    </submittedName>
</protein>
<evidence type="ECO:0000313" key="2">
    <source>
        <dbReference type="EMBL" id="CRL07543.1"/>
    </source>
</evidence>
<sequence>MSYYHHLIYPMLNISTITQTLLPRLINILLSCQKEANESGEKGFKLSVVKNLTNIQNIFSFHFKRPDGKLHHKLLASEFHGKTEKREEKKVGKGLETQKTLNHRKVGPSGKKNVERGHTRKQRQNSRTSTIYGEVETIRAIKYALYKYLILLLEAHELFKSFVLISLRRIYE</sequence>
<name>A0A1J1J577_9DIPT</name>